<evidence type="ECO:0000256" key="9">
    <source>
        <dbReference type="ARBA" id="ARBA00023180"/>
    </source>
</evidence>
<keyword evidence="13" id="KW-1185">Reference proteome</keyword>
<comment type="subcellular location">
    <subcellularLocation>
        <location evidence="2 10">Cell membrane</location>
        <topology evidence="2 10">Multi-pass membrane protein</topology>
    </subcellularLocation>
</comment>
<keyword evidence="5 10" id="KW-0812">Transmembrane</keyword>
<feature type="compositionally biased region" description="Basic and acidic residues" evidence="11">
    <location>
        <begin position="672"/>
        <end position="699"/>
    </location>
</feature>
<feature type="compositionally biased region" description="Basic and acidic residues" evidence="11">
    <location>
        <begin position="1"/>
        <end position="10"/>
    </location>
</feature>
<dbReference type="GO" id="GO:0005886">
    <property type="term" value="C:plasma membrane"/>
    <property type="evidence" value="ECO:0007669"/>
    <property type="project" value="UniProtKB-SubCell"/>
</dbReference>
<protein>
    <recommendedName>
        <fullName evidence="10">Plasma membrane fusion protein PRM1</fullName>
    </recommendedName>
</protein>
<organism evidence="12 13">
    <name type="scientific">Cordyceps javanica</name>
    <dbReference type="NCBI Taxonomy" id="43265"/>
    <lineage>
        <taxon>Eukaryota</taxon>
        <taxon>Fungi</taxon>
        <taxon>Dikarya</taxon>
        <taxon>Ascomycota</taxon>
        <taxon>Pezizomycotina</taxon>
        <taxon>Sordariomycetes</taxon>
        <taxon>Hypocreomycetidae</taxon>
        <taxon>Hypocreales</taxon>
        <taxon>Cordycipitaceae</taxon>
        <taxon>Cordyceps</taxon>
    </lineage>
</organism>
<feature type="region of interest" description="Disordered" evidence="11">
    <location>
        <begin position="1"/>
        <end position="40"/>
    </location>
</feature>
<dbReference type="GO" id="GO:0043332">
    <property type="term" value="C:mating projection tip"/>
    <property type="evidence" value="ECO:0007669"/>
    <property type="project" value="UniProtKB-UniRule"/>
</dbReference>
<comment type="caution">
    <text evidence="12">The sequence shown here is derived from an EMBL/GenBank/DDBJ whole genome shotgun (WGS) entry which is preliminary data.</text>
</comment>
<comment type="function">
    <text evidence="1 10">Involved in cell fusion during mating by stabilizing the plasma membrane fusion event.</text>
</comment>
<comment type="similarity">
    <text evidence="3 10">Belongs to the PRM1 family.</text>
</comment>
<gene>
    <name evidence="12" type="ORF">IF1G_09867</name>
</gene>
<name>A0A545VNB3_9HYPO</name>
<keyword evidence="6 10" id="KW-0184">Conjugation</keyword>
<keyword evidence="7 10" id="KW-1133">Transmembrane helix</keyword>
<evidence type="ECO:0000256" key="4">
    <source>
        <dbReference type="ARBA" id="ARBA00022475"/>
    </source>
</evidence>
<dbReference type="Proteomes" id="UP000315783">
    <property type="component" value="Unassembled WGS sequence"/>
</dbReference>
<feature type="transmembrane region" description="Helical" evidence="10">
    <location>
        <begin position="414"/>
        <end position="435"/>
    </location>
</feature>
<dbReference type="PANTHER" id="PTHR31030">
    <property type="entry name" value="PLASMA MEMBRANE FUSION PROTEIN PRM1"/>
    <property type="match status" value="1"/>
</dbReference>
<proteinExistence type="inferred from homology"/>
<evidence type="ECO:0000256" key="3">
    <source>
        <dbReference type="ARBA" id="ARBA00010780"/>
    </source>
</evidence>
<evidence type="ECO:0000256" key="7">
    <source>
        <dbReference type="ARBA" id="ARBA00022989"/>
    </source>
</evidence>
<feature type="compositionally biased region" description="Polar residues" evidence="11">
    <location>
        <begin position="12"/>
        <end position="21"/>
    </location>
</feature>
<evidence type="ECO:0000313" key="12">
    <source>
        <dbReference type="EMBL" id="TQV91368.1"/>
    </source>
</evidence>
<reference evidence="12 13" key="1">
    <citation type="journal article" date="2019" name="Appl. Microbiol. Biotechnol.">
        <title>Genome sequence of Isaria javanica and comparative genome analysis insights into family S53 peptidase evolution in fungal entomopathogens.</title>
        <authorList>
            <person name="Lin R."/>
            <person name="Zhang X."/>
            <person name="Xin B."/>
            <person name="Zou M."/>
            <person name="Gao Y."/>
            <person name="Qin F."/>
            <person name="Hu Q."/>
            <person name="Xie B."/>
            <person name="Cheng X."/>
        </authorList>
    </citation>
    <scope>NUCLEOTIDE SEQUENCE [LARGE SCALE GENOMIC DNA]</scope>
    <source>
        <strain evidence="12 13">IJ1G</strain>
    </source>
</reference>
<dbReference type="OrthoDB" id="5356111at2759"/>
<feature type="transmembrane region" description="Helical" evidence="10">
    <location>
        <begin position="611"/>
        <end position="634"/>
    </location>
</feature>
<keyword evidence="9" id="KW-0325">Glycoprotein</keyword>
<evidence type="ECO:0000256" key="10">
    <source>
        <dbReference type="RuleBase" id="RU366035"/>
    </source>
</evidence>
<feature type="transmembrane region" description="Helical" evidence="10">
    <location>
        <begin position="329"/>
        <end position="349"/>
    </location>
</feature>
<dbReference type="InterPro" id="IPR026777">
    <property type="entry name" value="PRM1"/>
</dbReference>
<evidence type="ECO:0000256" key="1">
    <source>
        <dbReference type="ARBA" id="ARBA00002512"/>
    </source>
</evidence>
<dbReference type="PANTHER" id="PTHR31030:SF1">
    <property type="entry name" value="PLASMA MEMBRANE FUSION PROTEIN PRM1"/>
    <property type="match status" value="1"/>
</dbReference>
<accession>A0A545VNB3</accession>
<evidence type="ECO:0000256" key="11">
    <source>
        <dbReference type="SAM" id="MobiDB-lite"/>
    </source>
</evidence>
<dbReference type="EMBL" id="SPUK01000019">
    <property type="protein sequence ID" value="TQV91368.1"/>
    <property type="molecule type" value="Genomic_DNA"/>
</dbReference>
<dbReference type="AlphaFoldDB" id="A0A545VNB3"/>
<evidence type="ECO:0000256" key="6">
    <source>
        <dbReference type="ARBA" id="ARBA00022971"/>
    </source>
</evidence>
<keyword evidence="4 10" id="KW-1003">Cell membrane</keyword>
<dbReference type="STRING" id="43265.A0A545VNB3"/>
<evidence type="ECO:0000313" key="13">
    <source>
        <dbReference type="Proteomes" id="UP000315783"/>
    </source>
</evidence>
<feature type="transmembrane region" description="Helical" evidence="10">
    <location>
        <begin position="62"/>
        <end position="80"/>
    </location>
</feature>
<evidence type="ECO:0000256" key="2">
    <source>
        <dbReference type="ARBA" id="ARBA00004651"/>
    </source>
</evidence>
<sequence>MFGSRKHDDQASYPTVPSTLQPEPYEMLDRSRNPDSRPVASSQLTPYLGIRSRMSQIWLNRWTILLLLVLVRVVILIAQLNDHVSSAKAKALAACGKVEDVGSAMASMPHYLSAGVNTMAATGMQEAVHGMVKMLDLILQAVPVMIVFYINFLVATYACLITALVHASLEVVASVTKDATKAFNDVIDGATKEIESISGNLESAINKITKGIQNSVFGKLIPDIPTVDFSKPMEKLKSFDLNSTSFVSGVQKLNEDLPTFDEVQNLTSQAVSFPFKLVRKALNDSYGDWKFKKDVFPLAQKKKLTFCSDNDTLNGFFQKLFDLIHKAKVIFLVILSLLAILAIAPMAAFEMYRHKRRQKHCNVIEQYRHDTMDVAYIASRPLTSQVGIKLGSRFEGDRKILMRWCVAYATSPPALFVLSLAMAGFFSCFCQWALYKAVQKEVPEILAKVGEFAEEVIRTLEDVSLGWATDANRVIIGFNDDINNDVLGYVTNATDAVNNTITTFMNTMEKGLETVFNGTILLEPIKSVLHCVIGMKVENVQQGLTWVHDHAHVSFPRFPNDTFSQGANESVNGDSDLKSFLASPSAVTTDEVSGAVLHVVKWLMRNLVQEALISSGILLVYIIVVLMGVIRTLVGMASHRTAQSQEAVRYTGEDRPPLSPRSPRNNGAAAHGKFEGFDDQGPRPRHVPMQEKSEAYGRF</sequence>
<feature type="region of interest" description="Disordered" evidence="11">
    <location>
        <begin position="642"/>
        <end position="699"/>
    </location>
</feature>
<dbReference type="GO" id="GO:0032220">
    <property type="term" value="P:plasma membrane fusion involved in cytogamy"/>
    <property type="evidence" value="ECO:0007669"/>
    <property type="project" value="TreeGrafter"/>
</dbReference>
<feature type="transmembrane region" description="Helical" evidence="10">
    <location>
        <begin position="137"/>
        <end position="160"/>
    </location>
</feature>
<evidence type="ECO:0000256" key="5">
    <source>
        <dbReference type="ARBA" id="ARBA00022692"/>
    </source>
</evidence>
<keyword evidence="8 10" id="KW-0472">Membrane</keyword>
<evidence type="ECO:0000256" key="8">
    <source>
        <dbReference type="ARBA" id="ARBA00023136"/>
    </source>
</evidence>